<accession>A0A914C5Z5</accession>
<dbReference type="PROSITE" id="PS00022">
    <property type="entry name" value="EGF_1"/>
    <property type="match status" value="3"/>
</dbReference>
<feature type="domain" description="EGF-like" evidence="5">
    <location>
        <begin position="287"/>
        <end position="320"/>
    </location>
</feature>
<dbReference type="InterPro" id="IPR056861">
    <property type="entry name" value="HMCN1-like_VWA"/>
</dbReference>
<feature type="domain" description="EGF-like" evidence="5">
    <location>
        <begin position="1424"/>
        <end position="1458"/>
    </location>
</feature>
<evidence type="ECO:0000256" key="4">
    <source>
        <dbReference type="PROSITE-ProRule" id="PRU00076"/>
    </source>
</evidence>
<dbReference type="InterPro" id="IPR016187">
    <property type="entry name" value="CTDL_fold"/>
</dbReference>
<dbReference type="Gene3D" id="3.10.100.10">
    <property type="entry name" value="Mannose-Binding Protein A, subunit A"/>
    <property type="match status" value="1"/>
</dbReference>
<dbReference type="PANTHER" id="PTHR47324">
    <property type="entry name" value="PROTEIN IRG-7-RELATED"/>
    <property type="match status" value="1"/>
</dbReference>
<dbReference type="InterPro" id="IPR016186">
    <property type="entry name" value="C-type_lectin-like/link_sf"/>
</dbReference>
<feature type="disulfide bond" evidence="4">
    <location>
        <begin position="310"/>
        <end position="319"/>
    </location>
</feature>
<dbReference type="InterPro" id="IPR036465">
    <property type="entry name" value="vWFA_dom_sf"/>
</dbReference>
<dbReference type="WBParaSite" id="ACRNAN_Path_382.g1453.t1">
    <property type="protein sequence ID" value="ACRNAN_Path_382.g1453.t1"/>
    <property type="gene ID" value="ACRNAN_Path_382.g1453"/>
</dbReference>
<dbReference type="Gene3D" id="2.10.25.10">
    <property type="entry name" value="Laminin"/>
    <property type="match status" value="3"/>
</dbReference>
<feature type="domain" description="EGF-like" evidence="5">
    <location>
        <begin position="792"/>
        <end position="825"/>
    </location>
</feature>
<organism evidence="8 9">
    <name type="scientific">Acrobeloides nanus</name>
    <dbReference type="NCBI Taxonomy" id="290746"/>
    <lineage>
        <taxon>Eukaryota</taxon>
        <taxon>Metazoa</taxon>
        <taxon>Ecdysozoa</taxon>
        <taxon>Nematoda</taxon>
        <taxon>Chromadorea</taxon>
        <taxon>Rhabditida</taxon>
        <taxon>Tylenchina</taxon>
        <taxon>Cephalobomorpha</taxon>
        <taxon>Cephaloboidea</taxon>
        <taxon>Cephalobidae</taxon>
        <taxon>Acrobeloides</taxon>
    </lineage>
</organism>
<keyword evidence="3" id="KW-0732">Signal</keyword>
<protein>
    <submittedName>
        <fullName evidence="9">Uncharacterized protein</fullName>
    </submittedName>
</protein>
<sequence>MNALYMCVFIAICDQLNRHQHGEPTPAPVVLDYNYRRNATIPTWFNVDSSIGILIIKLDSDSANSPRAQLFDANGNEIGNYNDVFSTSPTETIYHYDRTGLPGGYMIQPFSMTDNTTALRTIISGISDIDLDIEMGFVPNYGDNQPERSDYPGKTPFKNTLNVVVADVKFLEIPGSLAAVTIYSQNSEVTVPSPLRIRYGCSYKYYFDSFYCRDIGQYYARFEGYDFFGYSFTRWTTFECLPAPETTPGPAVSSTPAPTNPTSCLNNGVLITRSDSSTYCYCQGLWAGKQCEIPLCANGGTITSNSNCLCANGWTGFHCELLYCNDDAGLGYELSDPMVLFVIRLRKSMGPVIAQIRDQIPILQANFSFNPEYFKHFAVAFFNNDVFQGVQDFRSVDQFINVLNVSSAVSDTSGTCSDSSYTALWELVNQIPISKKSPIYVFTDALPDDVDTYEESIYQKNSYRNAPINFIFVESDPVNCPVDQYDRRFRAMNRMAERSSGQVHYVQNANFGNTGNLFYNLVYGTYFKGHLVYIDDERTCANQPLYETISVDSNDRFWKLTFVVVGDNITVSLVSPDQDTSIQVPVTYQLGRSYVFSWVGLQTGTWTFSVVSGAANTPCNFRVWALEQPYQDSDKYLDYNLVWGATPAIVFDSWYREPVWQQPLHIVAHIENYPNATRPIVLYPEFVNAELTIHAQTDNGRQLVLASNGIWRSGCSMQLFFPITNTFTCQQPDQILYLTIYVRDPKGYMIQRAGVFYCNYIRTTIAPSPSPGTCEHQGVFYNNTCICPPDWTGDYCQTPICYNGGTVVGGAFCECPPGVGGRNCEWLRCTQSNPYPGFNTNRRSIAFLLDITKYNVGPLNNLARTIQQTISDIRNQQTEWIENFYVYAYNSQNVTLLISAQPYDEGGIVAAFDQAARLASNGDTGCHILTYQAILAAVPSLTKNSFIYVYQSALPDERDFDAVVNASYMVDQNRHMLMVYFAQDDATHVGPYPECNGSRDEYDILEEIALLSQGRLYNLRSSSFPDTLKLLPTMYSSGVVYGRVFEDCSSAQTVFAPLDSYAQSMQVIIGGGGGNITYTINRPNGQPVSSQFVGTYLNDQLNGWKVLDIRRGCDDDWENNNDPNLPYCFNIKGGQQNWTIARDYCWVAGAYLLDDSTIDLDNFTSVFGGDTTEFWIGLNDVNTTGTYFWDRGRHNPPATFNATAFSKWGPGQPVNDSVKQCVYRKGQWYVDDCGLKKNFICMKHKYSASFEPNNLDDYDLPAGRWAITVSGGTGRCNVEVRVQSPMQIFTGYTNDQHSDFPTFGPYSNSNDNRIVAHVPGFDPQATNNVPFLTNAQIYDLRNSTMYAAATYEYRVECQYQFLSQNWTCPNGNNRRNLFAVLHTGKDSRGVPFQRMVTGRCAQQRVCLNNGILYNGQCVCPEYFTGENCTTPICVNGGFLDPTKQNCICPKGYTGRACQYQTCVNPSNKTFSSDDKTFMLVLEKTQKNQAAITSLQSNLSSILLSLGSHWFTTWVIVTFDSTGVTYAKSATTQLDFEANFNASIASITDPGNCMLPIFSALLNATQVTPPAIGSVQYLVTAGAPSDNDIIVGYQNYFGALSQYQLKLYYILSKTSGTGACQQDPNEKHVNTLVDYAYGSDGDFIIIEQAHVGPHATAYLPTLGNATVLGNPTAQNFTCQSLTYYFEVDRHATQIYLSTLIPTAASKPTVIDYNGNPLSVDNLYSDTSSHFLYKATPNGEGIYTISLNDNSGPCLLQIRLQGGLRWTPGYVVAPAQMPNISWQLDNATNVPMGLQNAMVVHTGNDEVRLTYASFFNPFVGVRTLVSFYPRDPFACSYQWVSDVFDCQSRYLLIHIYGFDVHAQPFRRSGYTFCAAYIGTNNASTTAVVTQATQPQGTSQQTQPMQTTQPVTQVTQPVQTTQPVTQVTQPVVTQTAATTPTTTTTKYFGLNVDVIFLLDISTAVTQSQFNDMTNFFLNALGTFNIATGPNSPNGTRFAIIQVPGDNWLFPLYSASFETITSYNMLKTAFANAWPDPNFDPAQAPGQGLLPNATALTVSDNVINSGYRKNINNHLAIYVTTTSNATQAAITAATNIRQGGVYSFLSLAYQSNGANTASLTSYVGGGKCLYQAQDANSLNGFANQLAEQIFTASNNDGKYTCT</sequence>
<proteinExistence type="predicted"/>
<dbReference type="SMART" id="SM00181">
    <property type="entry name" value="EGF"/>
    <property type="match status" value="4"/>
</dbReference>
<dbReference type="InterPro" id="IPR053295">
    <property type="entry name" value="Innate_immunity_reg"/>
</dbReference>
<evidence type="ECO:0000256" key="1">
    <source>
        <dbReference type="ARBA" id="ARBA00004613"/>
    </source>
</evidence>
<evidence type="ECO:0000259" key="6">
    <source>
        <dbReference type="PROSITE" id="PS50041"/>
    </source>
</evidence>
<feature type="disulfide bond" evidence="4">
    <location>
        <begin position="1448"/>
        <end position="1457"/>
    </location>
</feature>
<dbReference type="Pfam" id="PF23623">
    <property type="entry name" value="GBD_IRG7_N"/>
    <property type="match status" value="1"/>
</dbReference>
<dbReference type="Pfam" id="PF25106">
    <property type="entry name" value="VWA_4"/>
    <property type="match status" value="1"/>
</dbReference>
<keyword evidence="4" id="KW-1015">Disulfide bond</keyword>
<dbReference type="PROSITE" id="PS50026">
    <property type="entry name" value="EGF_3"/>
    <property type="match status" value="3"/>
</dbReference>
<feature type="domain" description="VWFA" evidence="7">
    <location>
        <begin position="1950"/>
        <end position="2141"/>
    </location>
</feature>
<dbReference type="CDD" id="cd00054">
    <property type="entry name" value="EGF_CA"/>
    <property type="match status" value="1"/>
</dbReference>
<dbReference type="SMART" id="SM00034">
    <property type="entry name" value="CLECT"/>
    <property type="match status" value="1"/>
</dbReference>
<dbReference type="Pfam" id="PF00092">
    <property type="entry name" value="VWA"/>
    <property type="match status" value="1"/>
</dbReference>
<dbReference type="Gene3D" id="3.40.50.410">
    <property type="entry name" value="von Willebrand factor, type A domain"/>
    <property type="match status" value="1"/>
</dbReference>
<keyword evidence="2" id="KW-0964">Secreted</keyword>
<dbReference type="PROSITE" id="PS50041">
    <property type="entry name" value="C_TYPE_LECTIN_2"/>
    <property type="match status" value="1"/>
</dbReference>
<feature type="disulfide bond" evidence="4">
    <location>
        <begin position="815"/>
        <end position="824"/>
    </location>
</feature>
<evidence type="ECO:0000256" key="2">
    <source>
        <dbReference type="ARBA" id="ARBA00022525"/>
    </source>
</evidence>
<dbReference type="InterPro" id="IPR057086">
    <property type="entry name" value="GBD_Irg-7_N"/>
</dbReference>
<evidence type="ECO:0000313" key="8">
    <source>
        <dbReference type="Proteomes" id="UP000887540"/>
    </source>
</evidence>
<name>A0A914C5Z5_9BILA</name>
<dbReference type="SUPFAM" id="SSF56436">
    <property type="entry name" value="C-type lectin-like"/>
    <property type="match status" value="1"/>
</dbReference>
<dbReference type="Proteomes" id="UP000887540">
    <property type="component" value="Unplaced"/>
</dbReference>
<dbReference type="CDD" id="cd00037">
    <property type="entry name" value="CLECT"/>
    <property type="match status" value="1"/>
</dbReference>
<keyword evidence="4" id="KW-0245">EGF-like domain</keyword>
<comment type="caution">
    <text evidence="4">Lacks conserved residue(s) required for the propagation of feature annotation.</text>
</comment>
<feature type="domain" description="C-type lectin" evidence="6">
    <location>
        <begin position="1127"/>
        <end position="1242"/>
    </location>
</feature>
<evidence type="ECO:0000313" key="9">
    <source>
        <dbReference type="WBParaSite" id="ACRNAN_Path_382.g1453.t1"/>
    </source>
</evidence>
<dbReference type="SMART" id="SM00604">
    <property type="entry name" value="MD"/>
    <property type="match status" value="1"/>
</dbReference>
<reference evidence="9" key="1">
    <citation type="submission" date="2022-11" db="UniProtKB">
        <authorList>
            <consortium name="WormBaseParasite"/>
        </authorList>
    </citation>
    <scope>IDENTIFICATION</scope>
</reference>
<dbReference type="Pfam" id="PF00059">
    <property type="entry name" value="Lectin_C"/>
    <property type="match status" value="1"/>
</dbReference>
<dbReference type="PROSITE" id="PS01186">
    <property type="entry name" value="EGF_2"/>
    <property type="match status" value="2"/>
</dbReference>
<evidence type="ECO:0000259" key="7">
    <source>
        <dbReference type="PROSITE" id="PS50234"/>
    </source>
</evidence>
<comment type="subcellular location">
    <subcellularLocation>
        <location evidence="1">Secreted</location>
    </subcellularLocation>
</comment>
<keyword evidence="8" id="KW-1185">Reference proteome</keyword>
<dbReference type="PANTHER" id="PTHR47324:SF1">
    <property type="entry name" value="EGF-LIKE DOMAIN-CONTAINING PROTEIN-RELATED"/>
    <property type="match status" value="1"/>
</dbReference>
<dbReference type="InterPro" id="IPR001304">
    <property type="entry name" value="C-type_lectin-like"/>
</dbReference>
<dbReference type="InterPro" id="IPR002035">
    <property type="entry name" value="VWF_A"/>
</dbReference>
<dbReference type="InterPro" id="IPR000742">
    <property type="entry name" value="EGF"/>
</dbReference>
<dbReference type="InterPro" id="IPR006582">
    <property type="entry name" value="MD_domain"/>
</dbReference>
<dbReference type="Pfam" id="PF24415">
    <property type="entry name" value="Ig_Irg-7"/>
    <property type="match status" value="3"/>
</dbReference>
<dbReference type="SUPFAM" id="SSF53300">
    <property type="entry name" value="vWA-like"/>
    <property type="match status" value="1"/>
</dbReference>
<dbReference type="InterPro" id="IPR057085">
    <property type="entry name" value="Ig_Irg-7"/>
</dbReference>
<evidence type="ECO:0000259" key="5">
    <source>
        <dbReference type="PROSITE" id="PS50026"/>
    </source>
</evidence>
<dbReference type="PROSITE" id="PS50234">
    <property type="entry name" value="VWFA"/>
    <property type="match status" value="1"/>
</dbReference>
<evidence type="ECO:0000256" key="3">
    <source>
        <dbReference type="ARBA" id="ARBA00022729"/>
    </source>
</evidence>